<evidence type="ECO:0000259" key="2">
    <source>
        <dbReference type="PROSITE" id="PS50937"/>
    </source>
</evidence>
<keyword evidence="1" id="KW-0812">Transmembrane</keyword>
<keyword evidence="1" id="KW-0472">Membrane</keyword>
<keyword evidence="1" id="KW-1133">Transmembrane helix</keyword>
<dbReference type="GO" id="GO:0003677">
    <property type="term" value="F:DNA binding"/>
    <property type="evidence" value="ECO:0007669"/>
    <property type="project" value="InterPro"/>
</dbReference>
<dbReference type="GO" id="GO:0006355">
    <property type="term" value="P:regulation of DNA-templated transcription"/>
    <property type="evidence" value="ECO:0007669"/>
    <property type="project" value="InterPro"/>
</dbReference>
<accession>A0A1F5IRW1</accession>
<protein>
    <recommendedName>
        <fullName evidence="2">HTH merR-type domain-containing protein</fullName>
    </recommendedName>
</protein>
<dbReference type="AlphaFoldDB" id="A0A1F5IRW1"/>
<proteinExistence type="predicted"/>
<dbReference type="InterPro" id="IPR000551">
    <property type="entry name" value="MerR-type_HTH_dom"/>
</dbReference>
<dbReference type="Gene3D" id="1.10.1660.10">
    <property type="match status" value="1"/>
</dbReference>
<dbReference type="InterPro" id="IPR009061">
    <property type="entry name" value="DNA-bd_dom_put_sf"/>
</dbReference>
<dbReference type="EMBL" id="MFCR01000005">
    <property type="protein sequence ID" value="OGE19115.1"/>
    <property type="molecule type" value="Genomic_DNA"/>
</dbReference>
<dbReference type="Proteomes" id="UP000176336">
    <property type="component" value="Unassembled WGS sequence"/>
</dbReference>
<feature type="transmembrane region" description="Helical" evidence="1">
    <location>
        <begin position="88"/>
        <end position="108"/>
    </location>
</feature>
<comment type="caution">
    <text evidence="3">The sequence shown here is derived from an EMBL/GenBank/DDBJ whole genome shotgun (WGS) entry which is preliminary data.</text>
</comment>
<reference evidence="3 4" key="1">
    <citation type="journal article" date="2016" name="Nat. Commun.">
        <title>Thousands of microbial genomes shed light on interconnected biogeochemical processes in an aquifer system.</title>
        <authorList>
            <person name="Anantharaman K."/>
            <person name="Brown C.T."/>
            <person name="Hug L.A."/>
            <person name="Sharon I."/>
            <person name="Castelle C.J."/>
            <person name="Probst A.J."/>
            <person name="Thomas B.C."/>
            <person name="Singh A."/>
            <person name="Wilkins M.J."/>
            <person name="Karaoz U."/>
            <person name="Brodie E.L."/>
            <person name="Williams K.H."/>
            <person name="Hubbard S.S."/>
            <person name="Banfield J.F."/>
        </authorList>
    </citation>
    <scope>NUCLEOTIDE SEQUENCE [LARGE SCALE GENOMIC DNA]</scope>
</reference>
<dbReference type="Pfam" id="PF00376">
    <property type="entry name" value="MerR"/>
    <property type="match status" value="1"/>
</dbReference>
<dbReference type="SMART" id="SM00422">
    <property type="entry name" value="HTH_MERR"/>
    <property type="match status" value="1"/>
</dbReference>
<evidence type="ECO:0000313" key="3">
    <source>
        <dbReference type="EMBL" id="OGE19115.1"/>
    </source>
</evidence>
<sequence>MQNEAKLLTITQAAEFLKISSDTLRRWEDKGIVTPTRTKGGSRRYTLLDLKIARLNKQSLRLRLKKKIRFFQIPSLLKENYINHKRDFRIALLTSFLWIFGLLIYQFLTPVFLRPTNPEQQILSAELKESARLRVVSETTPIETSFSLRNKVYAIEVRLPSDQAPVVLKMTPSVAGQNADLLIGRSGDVPTLQYTNTIDQYYSLQPLPQNQILSIIKRS</sequence>
<feature type="domain" description="HTH merR-type" evidence="2">
    <location>
        <begin position="7"/>
        <end position="46"/>
    </location>
</feature>
<evidence type="ECO:0000256" key="1">
    <source>
        <dbReference type="SAM" id="Phobius"/>
    </source>
</evidence>
<name>A0A1F5IRW1_9BACT</name>
<evidence type="ECO:0000313" key="4">
    <source>
        <dbReference type="Proteomes" id="UP000176336"/>
    </source>
</evidence>
<organism evidence="3 4">
    <name type="scientific">Candidatus Daviesbacteria bacterium RIFCSPHIGHO2_01_FULL_41_23</name>
    <dbReference type="NCBI Taxonomy" id="1797764"/>
    <lineage>
        <taxon>Bacteria</taxon>
        <taxon>Candidatus Daviesiibacteriota</taxon>
    </lineage>
</organism>
<dbReference type="PROSITE" id="PS50937">
    <property type="entry name" value="HTH_MERR_2"/>
    <property type="match status" value="1"/>
</dbReference>
<gene>
    <name evidence="3" type="ORF">A2871_01315</name>
</gene>
<dbReference type="SUPFAM" id="SSF46955">
    <property type="entry name" value="Putative DNA-binding domain"/>
    <property type="match status" value="1"/>
</dbReference>